<keyword evidence="3" id="KW-1185">Reference proteome</keyword>
<accession>A0A3S4TAN8</accession>
<organism evidence="2 3">
    <name type="scientific">Candidatus Electrothrix aarhusensis</name>
    <dbReference type="NCBI Taxonomy" id="1859131"/>
    <lineage>
        <taxon>Bacteria</taxon>
        <taxon>Pseudomonadati</taxon>
        <taxon>Thermodesulfobacteriota</taxon>
        <taxon>Desulfobulbia</taxon>
        <taxon>Desulfobulbales</taxon>
        <taxon>Desulfobulbaceae</taxon>
        <taxon>Candidatus Electrothrix</taxon>
    </lineage>
</organism>
<dbReference type="Gene3D" id="3.40.1700.10">
    <property type="entry name" value="DNA integrity scanning protein, DisA, N-terminal domain"/>
    <property type="match status" value="1"/>
</dbReference>
<protein>
    <submittedName>
        <fullName evidence="2">DisA checkpoint controller nucleotide-binding</fullName>
    </submittedName>
</protein>
<dbReference type="InterPro" id="IPR048551">
    <property type="entry name" value="DACNV"/>
</dbReference>
<reference evidence="2 3" key="1">
    <citation type="submission" date="2017-01" db="EMBL/GenBank/DDBJ databases">
        <title>The cable genome- insights into the physiology and evolution of filamentous bacteria capable of sulfide oxidation via long distance electron transfer.</title>
        <authorList>
            <person name="Schreiber L."/>
            <person name="Bjerg J.T."/>
            <person name="Boggild A."/>
            <person name="Van De Vossenberg J."/>
            <person name="Meysman F."/>
            <person name="Nielsen L.P."/>
            <person name="Schramm A."/>
            <person name="Kjeldsen K.U."/>
        </authorList>
    </citation>
    <scope>NUCLEOTIDE SEQUENCE [LARGE SCALE GENOMIC DNA]</scope>
    <source>
        <strain evidence="2">MCF</strain>
    </source>
</reference>
<name>A0A3S4TAN8_9BACT</name>
<dbReference type="Pfam" id="PF21751">
    <property type="entry name" value="DACNV"/>
    <property type="match status" value="1"/>
</dbReference>
<gene>
    <name evidence="2" type="ORF">H206_00278</name>
</gene>
<dbReference type="Proteomes" id="UP000287853">
    <property type="component" value="Unassembled WGS sequence"/>
</dbReference>
<feature type="domain" description="Probable sensor" evidence="1">
    <location>
        <begin position="26"/>
        <end position="128"/>
    </location>
</feature>
<dbReference type="InterPro" id="IPR036888">
    <property type="entry name" value="DNA_integrity_DisA_N_sf"/>
</dbReference>
<sequence length="434" mass="49414">MKYPKDLPEILKKTINEIKSDHSPPPDLPQDIILNDLLETSYHASFLTEEKRRLGFRLVFANKKDLIKKNDPHFKNPHRTIIFPEPRPFNISEILRLSPAFEMTQVLICVSQTNRSKKDPQLGIWGLLDTGTSWWKLLSHESNHGMPPPNYLTISSTEPGNLSLSAEGIIFFSLRNGEVIEPSWGILQNGPLGDFFKKGSISFYKKVVSELSGKRYDPDGHDEDYPKRFYFHFIERLLFHIRQKGHGGTVFFVPDYLTPKDSRLLDRVNIKYPLDYDEIWKLMVSSIVSHRKYYDLHFPMRKGEQLTKENFIKHSMISSNQDEIDEALSDCVQFVSNLSGVDGAVIITDKFRVIGFGSEVIANSPSLEFVISTEKKKTPIDSFGTRHRSSFRFCSSLEDSVGFIVSSDGGVKATMRVGPDVILWPDINIGGLGL</sequence>
<dbReference type="AlphaFoldDB" id="A0A3S4TAN8"/>
<comment type="caution">
    <text evidence="2">The sequence shown here is derived from an EMBL/GenBank/DDBJ whole genome shotgun (WGS) entry which is preliminary data.</text>
</comment>
<evidence type="ECO:0000313" key="3">
    <source>
        <dbReference type="Proteomes" id="UP000287853"/>
    </source>
</evidence>
<dbReference type="EMBL" id="MTKO01000060">
    <property type="protein sequence ID" value="RWX46576.1"/>
    <property type="molecule type" value="Genomic_DNA"/>
</dbReference>
<proteinExistence type="predicted"/>
<evidence type="ECO:0000313" key="2">
    <source>
        <dbReference type="EMBL" id="RWX46576.1"/>
    </source>
</evidence>
<evidence type="ECO:0000259" key="1">
    <source>
        <dbReference type="Pfam" id="PF21751"/>
    </source>
</evidence>
<dbReference type="SUPFAM" id="SSF143597">
    <property type="entry name" value="YojJ-like"/>
    <property type="match status" value="1"/>
</dbReference>